<protein>
    <submittedName>
        <fullName evidence="2">Uncharacterized protein</fullName>
    </submittedName>
</protein>
<feature type="region of interest" description="Disordered" evidence="1">
    <location>
        <begin position="1"/>
        <end position="25"/>
    </location>
</feature>
<evidence type="ECO:0000256" key="1">
    <source>
        <dbReference type="SAM" id="MobiDB-lite"/>
    </source>
</evidence>
<evidence type="ECO:0000313" key="3">
    <source>
        <dbReference type="Proteomes" id="UP000244336"/>
    </source>
</evidence>
<dbReference type="Gramene" id="PUZ69976">
    <property type="protein sequence ID" value="PUZ69976"/>
    <property type="gene ID" value="GQ55_2G174300"/>
</dbReference>
<dbReference type="OrthoDB" id="10606787at2759"/>
<reference evidence="2 3" key="1">
    <citation type="submission" date="2018-04" db="EMBL/GenBank/DDBJ databases">
        <title>WGS assembly of Panicum hallii var. hallii HAL2.</title>
        <authorList>
            <person name="Lovell J."/>
            <person name="Jenkins J."/>
            <person name="Lowry D."/>
            <person name="Mamidi S."/>
            <person name="Sreedasyam A."/>
            <person name="Weng X."/>
            <person name="Barry K."/>
            <person name="Bonette J."/>
            <person name="Campitelli B."/>
            <person name="Daum C."/>
            <person name="Gordon S."/>
            <person name="Gould B."/>
            <person name="Lipzen A."/>
            <person name="MacQueen A."/>
            <person name="Palacio-Mejia J."/>
            <person name="Plott C."/>
            <person name="Shakirov E."/>
            <person name="Shu S."/>
            <person name="Yoshinaga Y."/>
            <person name="Zane M."/>
            <person name="Rokhsar D."/>
            <person name="Grimwood J."/>
            <person name="Schmutz J."/>
            <person name="Juenger T."/>
        </authorList>
    </citation>
    <scope>NUCLEOTIDE SEQUENCE [LARGE SCALE GENOMIC DNA]</scope>
    <source>
        <strain evidence="3">cv. HAL2</strain>
    </source>
</reference>
<dbReference type="STRING" id="1504633.A0A2T7EQ80"/>
<sequence>MGCCRTAGCPPHPPPWPRGSGPASCRRALRSRRRGWPAAPRRPPPMAIAGPVYARVAGEAVYVAELAPAPVSRGSAAYDGLPLGNAAGTQTAAELVGRGPTGMTSCHQCRKVGAVLWCSSCDRRGYCAGCISRWSHENAAKPLKQAQPGETDDDVRSTTLSTNTPHVAARKSAATGFNFRLEQRAEKRKEAVIWRTWCSIALKSVHT</sequence>
<name>A0A2T7EQ80_9POAL</name>
<evidence type="ECO:0000313" key="2">
    <source>
        <dbReference type="EMBL" id="PUZ69976.1"/>
    </source>
</evidence>
<keyword evidence="3" id="KW-1185">Reference proteome</keyword>
<gene>
    <name evidence="2" type="ORF">GQ55_2G174300</name>
</gene>
<dbReference type="AlphaFoldDB" id="A0A2T7EQ80"/>
<accession>A0A2T7EQ80</accession>
<organism evidence="2 3">
    <name type="scientific">Panicum hallii var. hallii</name>
    <dbReference type="NCBI Taxonomy" id="1504633"/>
    <lineage>
        <taxon>Eukaryota</taxon>
        <taxon>Viridiplantae</taxon>
        <taxon>Streptophyta</taxon>
        <taxon>Embryophyta</taxon>
        <taxon>Tracheophyta</taxon>
        <taxon>Spermatophyta</taxon>
        <taxon>Magnoliopsida</taxon>
        <taxon>Liliopsida</taxon>
        <taxon>Poales</taxon>
        <taxon>Poaceae</taxon>
        <taxon>PACMAD clade</taxon>
        <taxon>Panicoideae</taxon>
        <taxon>Panicodae</taxon>
        <taxon>Paniceae</taxon>
        <taxon>Panicinae</taxon>
        <taxon>Panicum</taxon>
        <taxon>Panicum sect. Panicum</taxon>
    </lineage>
</organism>
<dbReference type="Proteomes" id="UP000244336">
    <property type="component" value="Chromosome 2"/>
</dbReference>
<proteinExistence type="predicted"/>
<dbReference type="EMBL" id="CM009750">
    <property type="protein sequence ID" value="PUZ69976.1"/>
    <property type="molecule type" value="Genomic_DNA"/>
</dbReference>